<name>A0A1H1U6P4_9ACTN</name>
<dbReference type="Pfam" id="PF01872">
    <property type="entry name" value="RibD_C"/>
    <property type="match status" value="1"/>
</dbReference>
<dbReference type="Gene3D" id="3.40.430.10">
    <property type="entry name" value="Dihydrofolate Reductase, subunit A"/>
    <property type="match status" value="1"/>
</dbReference>
<dbReference type="OrthoDB" id="3471498at2"/>
<accession>A0A1H1U6P4</accession>
<sequence>MRKLIYYVGASLDGYIAGPGGEFGFFPLSPDMATWITERYPETIPTHLRRDAGVEGRSNSTFDTLVMGRGTYEPALTVPTTSPYAHLRQYVVSSTLSIDDDTVTVVPDDPIGLVRRLKAEESDKHIWLCGGGRLAGSLMAEIDELIIKSYPVLSGGGIALVDGPFDPTLFTPTRRETFDNGAVVSWFSRS</sequence>
<proteinExistence type="predicted"/>
<dbReference type="GO" id="GO:0008703">
    <property type="term" value="F:5-amino-6-(5-phosphoribosylamino)uracil reductase activity"/>
    <property type="evidence" value="ECO:0007669"/>
    <property type="project" value="InterPro"/>
</dbReference>
<evidence type="ECO:0000259" key="1">
    <source>
        <dbReference type="Pfam" id="PF01872"/>
    </source>
</evidence>
<dbReference type="EMBL" id="LT629772">
    <property type="protein sequence ID" value="SDS68031.1"/>
    <property type="molecule type" value="Genomic_DNA"/>
</dbReference>
<protein>
    <submittedName>
        <fullName evidence="2">Dihydrofolate reductase</fullName>
    </submittedName>
</protein>
<dbReference type="STRING" id="630515.SAMN04489812_2658"/>
<dbReference type="AlphaFoldDB" id="A0A1H1U6P4"/>
<organism evidence="2 3">
    <name type="scientific">Microlunatus soli</name>
    <dbReference type="NCBI Taxonomy" id="630515"/>
    <lineage>
        <taxon>Bacteria</taxon>
        <taxon>Bacillati</taxon>
        <taxon>Actinomycetota</taxon>
        <taxon>Actinomycetes</taxon>
        <taxon>Propionibacteriales</taxon>
        <taxon>Propionibacteriaceae</taxon>
        <taxon>Microlunatus</taxon>
    </lineage>
</organism>
<evidence type="ECO:0000313" key="3">
    <source>
        <dbReference type="Proteomes" id="UP000199103"/>
    </source>
</evidence>
<feature type="domain" description="Bacterial bifunctional deaminase-reductase C-terminal" evidence="1">
    <location>
        <begin position="2"/>
        <end position="183"/>
    </location>
</feature>
<dbReference type="InterPro" id="IPR050765">
    <property type="entry name" value="Riboflavin_Biosynth_HTPR"/>
</dbReference>
<dbReference type="RefSeq" id="WP_091525484.1">
    <property type="nucleotide sequence ID" value="NZ_LT629772.1"/>
</dbReference>
<evidence type="ECO:0000313" key="2">
    <source>
        <dbReference type="EMBL" id="SDS68031.1"/>
    </source>
</evidence>
<dbReference type="SUPFAM" id="SSF53597">
    <property type="entry name" value="Dihydrofolate reductase-like"/>
    <property type="match status" value="1"/>
</dbReference>
<dbReference type="PANTHER" id="PTHR38011:SF11">
    <property type="entry name" value="2,5-DIAMINO-6-RIBOSYLAMINO-4(3H)-PYRIMIDINONE 5'-PHOSPHATE REDUCTASE"/>
    <property type="match status" value="1"/>
</dbReference>
<dbReference type="Proteomes" id="UP000199103">
    <property type="component" value="Chromosome I"/>
</dbReference>
<dbReference type="GO" id="GO:0009231">
    <property type="term" value="P:riboflavin biosynthetic process"/>
    <property type="evidence" value="ECO:0007669"/>
    <property type="project" value="InterPro"/>
</dbReference>
<dbReference type="InterPro" id="IPR002734">
    <property type="entry name" value="RibDG_C"/>
</dbReference>
<gene>
    <name evidence="2" type="ORF">SAMN04489812_2658</name>
</gene>
<reference evidence="2 3" key="1">
    <citation type="submission" date="2016-10" db="EMBL/GenBank/DDBJ databases">
        <authorList>
            <person name="de Groot N.N."/>
        </authorList>
    </citation>
    <scope>NUCLEOTIDE SEQUENCE [LARGE SCALE GENOMIC DNA]</scope>
    <source>
        <strain evidence="2 3">DSM 21800</strain>
    </source>
</reference>
<keyword evidence="3" id="KW-1185">Reference proteome</keyword>
<dbReference type="InterPro" id="IPR024072">
    <property type="entry name" value="DHFR-like_dom_sf"/>
</dbReference>
<dbReference type="PANTHER" id="PTHR38011">
    <property type="entry name" value="DIHYDROFOLATE REDUCTASE FAMILY PROTEIN (AFU_ORTHOLOGUE AFUA_8G06820)"/>
    <property type="match status" value="1"/>
</dbReference>